<dbReference type="Pfam" id="PF12710">
    <property type="entry name" value="HAD"/>
    <property type="match status" value="1"/>
</dbReference>
<dbReference type="NCBIfam" id="TIGR01488">
    <property type="entry name" value="HAD-SF-IB"/>
    <property type="match status" value="1"/>
</dbReference>
<dbReference type="STRING" id="1036779.SAMN04515666_105290"/>
<dbReference type="NCBIfam" id="TIGR01489">
    <property type="entry name" value="DKMTPPase-SF"/>
    <property type="match status" value="1"/>
</dbReference>
<accession>A0A1H7SZP0</accession>
<sequence length="230" mass="24817">MNWQAIVDFDGTISREDTTDRVLQRFAEPGWEEIEADWVAGKIGSRECMQRQVALLHASPDVFDTFVSSLAIDWGFAAFVRLCQRAGIPVTVVSDGLDRTIHALLGRAGLSGLTVVANHIEQLPGDRWRLTSPHADPSGGCASGTCKCRVASSLSRPLTLLVGDGRSDFCVAGQADLVFAKKSLIAHCRENGIGYRPFNTFSEAVGLLETLLSETTSEPAAPARKDMING</sequence>
<dbReference type="AlphaFoldDB" id="A0A1H7SZP0"/>
<dbReference type="OrthoDB" id="9804940at2"/>
<dbReference type="PANTHER" id="PTHR28181">
    <property type="entry name" value="UPF0655 PROTEIN YCR015C"/>
    <property type="match status" value="1"/>
</dbReference>
<name>A0A1H7SZP0_9HYPH</name>
<evidence type="ECO:0000256" key="1">
    <source>
        <dbReference type="ARBA" id="ARBA00022801"/>
    </source>
</evidence>
<dbReference type="PANTHER" id="PTHR28181:SF2">
    <property type="entry name" value="PHOSPHORIC MONOESTER HYDROLASE"/>
    <property type="match status" value="1"/>
</dbReference>
<organism evidence="2 3">
    <name type="scientific">Bosea lupini</name>
    <dbReference type="NCBI Taxonomy" id="1036779"/>
    <lineage>
        <taxon>Bacteria</taxon>
        <taxon>Pseudomonadati</taxon>
        <taxon>Pseudomonadota</taxon>
        <taxon>Alphaproteobacteria</taxon>
        <taxon>Hyphomicrobiales</taxon>
        <taxon>Boseaceae</taxon>
        <taxon>Bosea</taxon>
    </lineage>
</organism>
<dbReference type="InterPro" id="IPR023214">
    <property type="entry name" value="HAD_sf"/>
</dbReference>
<reference evidence="3" key="1">
    <citation type="submission" date="2016-10" db="EMBL/GenBank/DDBJ databases">
        <authorList>
            <person name="Varghese N."/>
            <person name="Submissions S."/>
        </authorList>
    </citation>
    <scope>NUCLEOTIDE SEQUENCE [LARGE SCALE GENOMIC DNA]</scope>
    <source>
        <strain evidence="3">LMG 26383,CCUG 61248,R- 45681</strain>
    </source>
</reference>
<keyword evidence="1" id="KW-0378">Hydrolase</keyword>
<dbReference type="InterPro" id="IPR006384">
    <property type="entry name" value="HAD_hydro_PyrdxlP_Pase-like"/>
</dbReference>
<dbReference type="InterPro" id="IPR050849">
    <property type="entry name" value="HAD-like_hydrolase_phosphatase"/>
</dbReference>
<dbReference type="EMBL" id="FOAN01000005">
    <property type="protein sequence ID" value="SEL77938.1"/>
    <property type="molecule type" value="Genomic_DNA"/>
</dbReference>
<dbReference type="GO" id="GO:0016791">
    <property type="term" value="F:phosphatase activity"/>
    <property type="evidence" value="ECO:0007669"/>
    <property type="project" value="InterPro"/>
</dbReference>
<dbReference type="RefSeq" id="WP_091836646.1">
    <property type="nucleotide sequence ID" value="NZ_FOAN01000005.1"/>
</dbReference>
<gene>
    <name evidence="2" type="ORF">SAMN04515666_105290</name>
</gene>
<dbReference type="Proteomes" id="UP000199664">
    <property type="component" value="Unassembled WGS sequence"/>
</dbReference>
<evidence type="ECO:0000313" key="2">
    <source>
        <dbReference type="EMBL" id="SEL77938.1"/>
    </source>
</evidence>
<evidence type="ECO:0000313" key="3">
    <source>
        <dbReference type="Proteomes" id="UP000199664"/>
    </source>
</evidence>
<keyword evidence="3" id="KW-1185">Reference proteome</keyword>
<proteinExistence type="predicted"/>
<dbReference type="InterPro" id="IPR036412">
    <property type="entry name" value="HAD-like_sf"/>
</dbReference>
<protein>
    <submittedName>
        <fullName evidence="2">Haloacid Dehalogenase superfamily, subfamily IB, phosphoserine phosphatase-like/2,3-diketo-5-methylthio-1-phosphopentane phosphatase</fullName>
    </submittedName>
</protein>
<dbReference type="Gene3D" id="3.90.1470.20">
    <property type="match status" value="1"/>
</dbReference>
<dbReference type="SUPFAM" id="SSF56784">
    <property type="entry name" value="HAD-like"/>
    <property type="match status" value="1"/>
</dbReference>
<dbReference type="Gene3D" id="3.40.50.1000">
    <property type="entry name" value="HAD superfamily/HAD-like"/>
    <property type="match status" value="1"/>
</dbReference>